<proteinExistence type="predicted"/>
<accession>A0A2H4R8G6</accession>
<protein>
    <submittedName>
        <fullName evidence="1">Orf305</fullName>
    </submittedName>
</protein>
<organism evidence="1">
    <name type="scientific">Ancoracysta twista</name>
    <dbReference type="NCBI Taxonomy" id="2044563"/>
    <lineage>
        <taxon>Eukaryota</taxon>
        <taxon>Provora</taxon>
        <taxon>Nebulidia</taxon>
        <taxon>Nebulidea</taxon>
        <taxon>Nebulidida</taxon>
        <taxon>Nebulidae</taxon>
    </lineage>
</organism>
<dbReference type="GeneID" id="35199380"/>
<geneLocation type="mitochondrion" evidence="1"/>
<keyword evidence="1" id="KW-0496">Mitochondrion</keyword>
<dbReference type="RefSeq" id="YP_009446445.1">
    <property type="nucleotide sequence ID" value="NC_036491.1"/>
</dbReference>
<gene>
    <name evidence="1" type="primary">orf305</name>
</gene>
<name>A0A2H4R8G6_9EUKA</name>
<reference evidence="1" key="1">
    <citation type="journal article" date="2017" name="Curr. Biol.">
        <title>A New Lineage of Eukaryotes Illuminates Early Mitochondrial Genome Reduction.</title>
        <authorList>
            <person name="Janouskovec J."/>
            <person name="Tikhonenkov D.V."/>
            <person name="Burki F."/>
            <person name="Howe A.T."/>
            <person name="Rohwer F.L."/>
            <person name="Mylnikov A.P."/>
            <person name="Keeling P.J."/>
        </authorList>
    </citation>
    <scope>NUCLEOTIDE SEQUENCE</scope>
    <source>
        <strain evidence="1">TD-1</strain>
    </source>
</reference>
<dbReference type="EMBL" id="MG202008">
    <property type="protein sequence ID" value="ATY40933.1"/>
    <property type="molecule type" value="Genomic_DNA"/>
</dbReference>
<dbReference type="AlphaFoldDB" id="A0A2H4R8G6"/>
<sequence length="305" mass="36059">MSPETGEIMLTLVKLFIFSDITSELIIQNDAEYHFLGILYFRSCWKFSFVAYEYGLRYANGRFWYPGFVSIWNFFMSYFLYDWEIEARPTPQQAAPNPWVFDEILNDDEPAVPVEGNFLNWWLQESYLEDAINHEALYLPDFLNPEMTFPIRTLKGLENVCLFHGFDLGESDDDEEIPSAHDGSFLALRVLGLKDWIMSYIDYGLGDYSSTKLFECGLDFIKGTTEEIYSYAYNFETRPPEEHYDYLTETWEYSYWFDHLLPDEVEVINEDEPDFLLEPVTHLEDFEYTTLPLYSTPHRVFTPDI</sequence>
<evidence type="ECO:0000313" key="1">
    <source>
        <dbReference type="EMBL" id="ATY40933.1"/>
    </source>
</evidence>